<dbReference type="Pfam" id="PF00232">
    <property type="entry name" value="Glyco_hydro_1"/>
    <property type="match status" value="1"/>
</dbReference>
<evidence type="ECO:0000313" key="11">
    <source>
        <dbReference type="Proteomes" id="UP000183299"/>
    </source>
</evidence>
<name>A0A1I3P0K8_9RHOB</name>
<dbReference type="FunFam" id="3.20.20.80:FF:000004">
    <property type="entry name" value="Beta-glucosidase 6-phospho-beta-glucosidase"/>
    <property type="match status" value="1"/>
</dbReference>
<keyword evidence="5 9" id="KW-0326">Glycosidase</keyword>
<gene>
    <name evidence="10" type="ORF">SAMN04488138_102152</name>
</gene>
<dbReference type="GO" id="GO:0030245">
    <property type="term" value="P:cellulose catabolic process"/>
    <property type="evidence" value="ECO:0007669"/>
    <property type="project" value="UniProtKB-KW"/>
</dbReference>
<dbReference type="AlphaFoldDB" id="A0A1I3P0K8"/>
<comment type="similarity">
    <text evidence="1 9">Belongs to the glycosyl hydrolase 1 family.</text>
</comment>
<accession>A0A1I3P0K8</accession>
<evidence type="ECO:0000256" key="1">
    <source>
        <dbReference type="ARBA" id="ARBA00010838"/>
    </source>
</evidence>
<dbReference type="PRINTS" id="PR00131">
    <property type="entry name" value="GLHYDRLASE1"/>
</dbReference>
<feature type="binding site" evidence="8">
    <location>
        <position position="172"/>
    </location>
    <ligand>
        <name>substrate</name>
    </ligand>
</feature>
<dbReference type="InterPro" id="IPR001360">
    <property type="entry name" value="Glyco_hydro_1"/>
</dbReference>
<organism evidence="10 11">
    <name type="scientific">Celeribacter halophilus</name>
    <dbReference type="NCBI Taxonomy" id="576117"/>
    <lineage>
        <taxon>Bacteria</taxon>
        <taxon>Pseudomonadati</taxon>
        <taxon>Pseudomonadota</taxon>
        <taxon>Alphaproteobacteria</taxon>
        <taxon>Rhodobacterales</taxon>
        <taxon>Roseobacteraceae</taxon>
        <taxon>Celeribacter</taxon>
    </lineage>
</organism>
<dbReference type="OrthoDB" id="9765195at2"/>
<evidence type="ECO:0000256" key="3">
    <source>
        <dbReference type="ARBA" id="ARBA00023001"/>
    </source>
</evidence>
<proteinExistence type="inferred from homology"/>
<keyword evidence="2 9" id="KW-0378">Hydrolase</keyword>
<protein>
    <recommendedName>
        <fullName evidence="9">Beta-glucosidase</fullName>
        <ecNumber evidence="9">3.2.1.21</ecNumber>
    </recommendedName>
</protein>
<dbReference type="NCBIfam" id="TIGR03356">
    <property type="entry name" value="BGL"/>
    <property type="match status" value="1"/>
</dbReference>
<evidence type="ECO:0000256" key="7">
    <source>
        <dbReference type="PIRSR" id="PIRSR617736-1"/>
    </source>
</evidence>
<keyword evidence="3" id="KW-0136">Cellulose degradation</keyword>
<feature type="active site" description="Proton donor" evidence="7">
    <location>
        <position position="173"/>
    </location>
</feature>
<feature type="active site" description="Nucleophile" evidence="7">
    <location>
        <position position="359"/>
    </location>
</feature>
<dbReference type="GO" id="GO:0005829">
    <property type="term" value="C:cytosol"/>
    <property type="evidence" value="ECO:0007669"/>
    <property type="project" value="TreeGrafter"/>
</dbReference>
<reference evidence="10 11" key="1">
    <citation type="submission" date="2016-10" db="EMBL/GenBank/DDBJ databases">
        <authorList>
            <person name="de Groot N.N."/>
        </authorList>
    </citation>
    <scope>NUCLEOTIDE SEQUENCE [LARGE SCALE GENOMIC DNA]</scope>
    <source>
        <strain evidence="10 11">CGMCC 1.8891</strain>
    </source>
</reference>
<dbReference type="PANTHER" id="PTHR10353:SF36">
    <property type="entry name" value="LP05116P"/>
    <property type="match status" value="1"/>
</dbReference>
<feature type="binding site" evidence="8">
    <location>
        <begin position="412"/>
        <end position="413"/>
    </location>
    <ligand>
        <name>substrate</name>
    </ligand>
</feature>
<dbReference type="Proteomes" id="UP000183299">
    <property type="component" value="Unassembled WGS sequence"/>
</dbReference>
<dbReference type="STRING" id="576117.SAMN04488138_102152"/>
<feature type="binding site" evidence="8">
    <location>
        <position position="28"/>
    </location>
    <ligand>
        <name>substrate</name>
    </ligand>
</feature>
<dbReference type="GO" id="GO:0008422">
    <property type="term" value="F:beta-glucosidase activity"/>
    <property type="evidence" value="ECO:0007669"/>
    <property type="project" value="UniProtKB-EC"/>
</dbReference>
<evidence type="ECO:0000256" key="2">
    <source>
        <dbReference type="ARBA" id="ARBA00022801"/>
    </source>
</evidence>
<evidence type="ECO:0000256" key="6">
    <source>
        <dbReference type="ARBA" id="ARBA00023326"/>
    </source>
</evidence>
<dbReference type="SMR" id="A0A1I3P0K8"/>
<evidence type="ECO:0000256" key="9">
    <source>
        <dbReference type="RuleBase" id="RU361175"/>
    </source>
</evidence>
<dbReference type="InterPro" id="IPR017736">
    <property type="entry name" value="Glyco_hydro_1_beta-glucosidase"/>
</dbReference>
<keyword evidence="11" id="KW-1185">Reference proteome</keyword>
<dbReference type="InterPro" id="IPR017853">
    <property type="entry name" value="GH"/>
</dbReference>
<dbReference type="Gene3D" id="3.20.20.80">
    <property type="entry name" value="Glycosidases"/>
    <property type="match status" value="1"/>
</dbReference>
<evidence type="ECO:0000313" key="10">
    <source>
        <dbReference type="EMBL" id="SFJ15078.1"/>
    </source>
</evidence>
<dbReference type="RefSeq" id="WP_066606061.1">
    <property type="nucleotide sequence ID" value="NZ_FORY01000002.1"/>
</dbReference>
<dbReference type="PANTHER" id="PTHR10353">
    <property type="entry name" value="GLYCOSYL HYDROLASE"/>
    <property type="match status" value="1"/>
</dbReference>
<feature type="binding site" evidence="8">
    <location>
        <position position="301"/>
    </location>
    <ligand>
        <name>substrate</name>
    </ligand>
</feature>
<dbReference type="EC" id="3.2.1.21" evidence="9"/>
<dbReference type="SUPFAM" id="SSF51445">
    <property type="entry name" value="(Trans)glycosidases"/>
    <property type="match status" value="1"/>
</dbReference>
<evidence type="ECO:0000256" key="8">
    <source>
        <dbReference type="PIRSR" id="PIRSR617736-2"/>
    </source>
</evidence>
<feature type="binding site" evidence="8">
    <location>
        <position position="405"/>
    </location>
    <ligand>
        <name>substrate</name>
    </ligand>
</feature>
<keyword evidence="6" id="KW-0624">Polysaccharide degradation</keyword>
<keyword evidence="4" id="KW-0119">Carbohydrate metabolism</keyword>
<evidence type="ECO:0000256" key="5">
    <source>
        <dbReference type="ARBA" id="ARBA00023295"/>
    </source>
</evidence>
<evidence type="ECO:0000256" key="4">
    <source>
        <dbReference type="ARBA" id="ARBA00023277"/>
    </source>
</evidence>
<feature type="binding site" evidence="8">
    <location>
        <position position="128"/>
    </location>
    <ligand>
        <name>substrate</name>
    </ligand>
</feature>
<sequence>MTNRPLPRLTRKDFPDGFRFGAATAAYQVEGHKFGNAGVTHWDTFAATPGNVLRAEDGALACDQYHRYGEDMDLLKDGGFDAYRFSTSWARVIPEGRGAVNREGLDYYDRLTDAILERGLEPHLTLYHWEMPAALADLGGWTNPDVHLWFGDFAEVVDDRIGDRMASIATINEPWCVSYLSHFLGHHAPGRRDIRAAARSMHYVLKAHGEAVSRLRARGRDNLGIVINFEHTQPASDDPKDIQAAVTQDATNNRWFIEAVSKGRYPQEALDGLEPHLPKGWQDDLAKDISQPLDWLGVNYYFRQLVAHDAESPWPHTKPAQGHLATTQMGWEICPEGLRALLVKLKENYVGDLPVMVTENGMAWDDHLRNGVVNDPERCAYITDHLAAMHKAIEQGVNLQGFFYWSLLDNYEWAFGYERRFGMVHVDFETLKRTPKASYHMLKDLIART</sequence>
<dbReference type="EMBL" id="FORY01000002">
    <property type="protein sequence ID" value="SFJ15078.1"/>
    <property type="molecule type" value="Genomic_DNA"/>
</dbReference>
<comment type="catalytic activity">
    <reaction evidence="9">
        <text>Hydrolysis of terminal, non-reducing beta-D-glucosyl residues with release of beta-D-glucose.</text>
        <dbReference type="EC" id="3.2.1.21"/>
    </reaction>
</comment>
<dbReference type="GeneID" id="98663959"/>